<reference evidence="1" key="1">
    <citation type="submission" date="2022-08" db="EMBL/GenBank/DDBJ databases">
        <authorList>
            <person name="Kallberg Y."/>
            <person name="Tangrot J."/>
            <person name="Rosling A."/>
        </authorList>
    </citation>
    <scope>NUCLEOTIDE SEQUENCE</scope>
    <source>
        <strain evidence="1">Wild A</strain>
    </source>
</reference>
<dbReference type="AlphaFoldDB" id="A0A9W4TAG0"/>
<feature type="non-terminal residue" evidence="1">
    <location>
        <position position="141"/>
    </location>
</feature>
<organism evidence="1 2">
    <name type="scientific">Funneliformis geosporum</name>
    <dbReference type="NCBI Taxonomy" id="1117311"/>
    <lineage>
        <taxon>Eukaryota</taxon>
        <taxon>Fungi</taxon>
        <taxon>Fungi incertae sedis</taxon>
        <taxon>Mucoromycota</taxon>
        <taxon>Glomeromycotina</taxon>
        <taxon>Glomeromycetes</taxon>
        <taxon>Glomerales</taxon>
        <taxon>Glomeraceae</taxon>
        <taxon>Funneliformis</taxon>
    </lineage>
</organism>
<evidence type="ECO:0000313" key="1">
    <source>
        <dbReference type="EMBL" id="CAI2199955.1"/>
    </source>
</evidence>
<dbReference type="EMBL" id="CAMKVN010022844">
    <property type="protein sequence ID" value="CAI2199955.1"/>
    <property type="molecule type" value="Genomic_DNA"/>
</dbReference>
<gene>
    <name evidence="1" type="ORF">FWILDA_LOCUS19330</name>
</gene>
<proteinExistence type="predicted"/>
<dbReference type="Proteomes" id="UP001153678">
    <property type="component" value="Unassembled WGS sequence"/>
</dbReference>
<sequence>AQTTSFTEIITKIDTKMDTEMEMLSNQQELMSKIYQCMTEEKRTVAFSTINTENFNKFLEKIDFSLNPVVIYDVTNNDVTTTNSPFPFKIRGGTDFILVEQKFIDNRVHKAGIRATIELKKKVEDHHIFQAISEIVAADFM</sequence>
<name>A0A9W4TAG0_9GLOM</name>
<evidence type="ECO:0000313" key="2">
    <source>
        <dbReference type="Proteomes" id="UP001153678"/>
    </source>
</evidence>
<comment type="caution">
    <text evidence="1">The sequence shown here is derived from an EMBL/GenBank/DDBJ whole genome shotgun (WGS) entry which is preliminary data.</text>
</comment>
<dbReference type="OrthoDB" id="2435285at2759"/>
<feature type="non-terminal residue" evidence="1">
    <location>
        <position position="1"/>
    </location>
</feature>
<accession>A0A9W4TAG0</accession>
<protein>
    <submittedName>
        <fullName evidence="1">12789_t:CDS:1</fullName>
    </submittedName>
</protein>
<keyword evidence="2" id="KW-1185">Reference proteome</keyword>